<feature type="transmembrane region" description="Helical" evidence="1">
    <location>
        <begin position="88"/>
        <end position="105"/>
    </location>
</feature>
<dbReference type="PANTHER" id="PTHR38468">
    <property type="entry name" value="SLL0939 PROTEIN"/>
    <property type="match status" value="1"/>
</dbReference>
<keyword evidence="3" id="KW-1185">Reference proteome</keyword>
<evidence type="ECO:0000313" key="3">
    <source>
        <dbReference type="Proteomes" id="UP000190341"/>
    </source>
</evidence>
<reference evidence="2 3" key="1">
    <citation type="submission" date="2017-02" db="EMBL/GenBank/DDBJ databases">
        <authorList>
            <person name="Peterson S.W."/>
        </authorList>
    </citation>
    <scope>NUCLEOTIDE SEQUENCE [LARGE SCALE GENOMIC DNA]</scope>
    <source>
        <strain evidence="2 3">P15</strain>
    </source>
</reference>
<feature type="transmembrane region" description="Helical" evidence="1">
    <location>
        <begin position="63"/>
        <end position="82"/>
    </location>
</feature>
<evidence type="ECO:0000313" key="2">
    <source>
        <dbReference type="EMBL" id="SKC61385.1"/>
    </source>
</evidence>
<dbReference type="OrthoDB" id="9812897at2"/>
<gene>
    <name evidence="2" type="ORF">SAMN06296058_1582</name>
</gene>
<dbReference type="EMBL" id="FUZV01000001">
    <property type="protein sequence ID" value="SKC61385.1"/>
    <property type="molecule type" value="Genomic_DNA"/>
</dbReference>
<dbReference type="InterPro" id="IPR012427">
    <property type="entry name" value="DUF1622"/>
</dbReference>
<name>A0A1T5KD65_9GAMM</name>
<dbReference type="STRING" id="428993.SAMN06296058_1582"/>
<proteinExistence type="predicted"/>
<keyword evidence="1" id="KW-0812">Transmembrane</keyword>
<dbReference type="Pfam" id="PF07784">
    <property type="entry name" value="DUF1622"/>
    <property type="match status" value="1"/>
</dbReference>
<organism evidence="2 3">
    <name type="scientific">Pseudoxanthomonas indica</name>
    <dbReference type="NCBI Taxonomy" id="428993"/>
    <lineage>
        <taxon>Bacteria</taxon>
        <taxon>Pseudomonadati</taxon>
        <taxon>Pseudomonadota</taxon>
        <taxon>Gammaproteobacteria</taxon>
        <taxon>Lysobacterales</taxon>
        <taxon>Lysobacteraceae</taxon>
        <taxon>Pseudoxanthomonas</taxon>
    </lineage>
</organism>
<evidence type="ECO:0000256" key="1">
    <source>
        <dbReference type="SAM" id="Phobius"/>
    </source>
</evidence>
<dbReference type="AlphaFoldDB" id="A0A1T5KD65"/>
<keyword evidence="1" id="KW-0472">Membrane</keyword>
<feature type="transmembrane region" description="Helical" evidence="1">
    <location>
        <begin position="21"/>
        <end position="42"/>
    </location>
</feature>
<dbReference type="Proteomes" id="UP000190341">
    <property type="component" value="Unassembled WGS sequence"/>
</dbReference>
<dbReference type="PANTHER" id="PTHR38468:SF1">
    <property type="entry name" value="SLL0939 PROTEIN"/>
    <property type="match status" value="1"/>
</dbReference>
<protein>
    <submittedName>
        <fullName evidence="2">Uncharacterized membrane protein</fullName>
    </submittedName>
</protein>
<sequence>MEAAYVFVHSVAECGVLVMDATAVCVAILGTLATIVAGVRWLRQPAFAERVPIRTMWIWYARWLVAALTFLLAADIVESTIAPTREDLIRLAVIAVIRTFLNYFLDKDLHEFNAINRKQQEHQASRS</sequence>
<keyword evidence="1" id="KW-1133">Transmembrane helix</keyword>
<dbReference type="RefSeq" id="WP_079723873.1">
    <property type="nucleotide sequence ID" value="NZ_BMCL01000002.1"/>
</dbReference>
<accession>A0A1T5KD65</accession>